<evidence type="ECO:0000256" key="3">
    <source>
        <dbReference type="ARBA" id="ARBA00022737"/>
    </source>
</evidence>
<dbReference type="PROSITE" id="PS00678">
    <property type="entry name" value="WD_REPEATS_1"/>
    <property type="match status" value="1"/>
</dbReference>
<sequence>MGLTNSVGDVIPNVGSPLQTGGPLLSRGDPDMLMKMKIAQLHQQQQQSEQQSTAATSPAACAFNQQSQSSNHNLHPQEKMGDAGSVNVDGSISNSFRGNDQVSKNQTGRKRKQPVSSSGPANSSGTANTAGPSPSSAPSTPSTHTPGDVISMPALPHSWVVLLSLLYLGLMWDDKDLELQADMDRFVEDGSLEDNVDSFLSHDDNDPRDAVPRMDLSKGFSFTEVNSVRASASKVVCCHFSSDGKLLASGGHDKKAVLWHTDTLKQKATLEEHTSLITDVRFSPSMSRLATSSFDKTVRVWDADNPNFSLRTFTGHSATVMSLDFHPNKDDLICSCDGNGEIRYLAAAAENVVSILDVETQACRHSLQGHTKPIHSVCWDPSGEFLASASEDSVRVWTLGSGSEGECVHELSCNGNKFHSCVFHPTFPSLLVIGCYQSLELWNMNENKTMTLAAHDGLIAALAVSTATGLVASASHDKLVKLWK</sequence>
<keyword evidence="8" id="KW-1185">Reference proteome</keyword>
<dbReference type="CDD" id="cd00200">
    <property type="entry name" value="WD40"/>
    <property type="match status" value="1"/>
</dbReference>
<dbReference type="Gene3D" id="2.130.10.10">
    <property type="entry name" value="YVTN repeat-like/Quinoprotein amine dehydrogenase"/>
    <property type="match status" value="2"/>
</dbReference>
<dbReference type="Proteomes" id="UP001164929">
    <property type="component" value="Chromosome 6"/>
</dbReference>
<evidence type="ECO:0000256" key="6">
    <source>
        <dbReference type="SAM" id="MobiDB-lite"/>
    </source>
</evidence>
<dbReference type="Pfam" id="PF00400">
    <property type="entry name" value="WD40"/>
    <property type="match status" value="5"/>
</dbReference>
<dbReference type="InterPro" id="IPR036322">
    <property type="entry name" value="WD40_repeat_dom_sf"/>
</dbReference>
<feature type="repeat" description="WD" evidence="5">
    <location>
        <begin position="228"/>
        <end position="269"/>
    </location>
</feature>
<dbReference type="AlphaFoldDB" id="A0AAD6QQW7"/>
<name>A0AAD6QQW7_9ROSI</name>
<feature type="repeat" description="WD" evidence="5">
    <location>
        <begin position="452"/>
        <end position="484"/>
    </location>
</feature>
<feature type="repeat" description="WD" evidence="5">
    <location>
        <begin position="270"/>
        <end position="311"/>
    </location>
</feature>
<reference evidence="7" key="1">
    <citation type="journal article" date="2023" name="Mol. Ecol. Resour.">
        <title>Chromosome-level genome assembly of a triploid poplar Populus alba 'Berolinensis'.</title>
        <authorList>
            <person name="Chen S."/>
            <person name="Yu Y."/>
            <person name="Wang X."/>
            <person name="Wang S."/>
            <person name="Zhang T."/>
            <person name="Zhou Y."/>
            <person name="He R."/>
            <person name="Meng N."/>
            <person name="Wang Y."/>
            <person name="Liu W."/>
            <person name="Liu Z."/>
            <person name="Liu J."/>
            <person name="Guo Q."/>
            <person name="Huang H."/>
            <person name="Sederoff R.R."/>
            <person name="Wang G."/>
            <person name="Qu G."/>
            <person name="Chen S."/>
        </authorList>
    </citation>
    <scope>NUCLEOTIDE SEQUENCE</scope>
    <source>
        <strain evidence="7">SC-2020</strain>
    </source>
</reference>
<dbReference type="EMBL" id="JAQIZT010000006">
    <property type="protein sequence ID" value="KAJ6995007.1"/>
    <property type="molecule type" value="Genomic_DNA"/>
</dbReference>
<keyword evidence="2 5" id="KW-0853">WD repeat</keyword>
<dbReference type="PANTHER" id="PTHR45093:SF2">
    <property type="entry name" value="LISH DOMAIN-CONTAINING PROTEIN"/>
    <property type="match status" value="1"/>
</dbReference>
<accession>A0AAD6QQW7</accession>
<proteinExistence type="predicted"/>
<evidence type="ECO:0000256" key="4">
    <source>
        <dbReference type="ARBA" id="ARBA00023242"/>
    </source>
</evidence>
<evidence type="ECO:0000313" key="8">
    <source>
        <dbReference type="Proteomes" id="UP001164929"/>
    </source>
</evidence>
<keyword evidence="3" id="KW-0677">Repeat</keyword>
<feature type="compositionally biased region" description="Low complexity" evidence="6">
    <location>
        <begin position="126"/>
        <end position="146"/>
    </location>
</feature>
<dbReference type="PANTHER" id="PTHR45093">
    <property type="entry name" value="TRANSCRIPTION ACTIVATOR MSS11"/>
    <property type="match status" value="1"/>
</dbReference>
<dbReference type="InterPro" id="IPR019775">
    <property type="entry name" value="WD40_repeat_CS"/>
</dbReference>
<comment type="subcellular location">
    <subcellularLocation>
        <location evidence="1">Nucleus</location>
    </subcellularLocation>
</comment>
<evidence type="ECO:0000256" key="2">
    <source>
        <dbReference type="ARBA" id="ARBA00022574"/>
    </source>
</evidence>
<feature type="compositionally biased region" description="Polar residues" evidence="6">
    <location>
        <begin position="88"/>
        <end position="106"/>
    </location>
</feature>
<gene>
    <name evidence="7" type="ORF">NC653_017711</name>
</gene>
<feature type="compositionally biased region" description="Polar residues" evidence="6">
    <location>
        <begin position="114"/>
        <end position="125"/>
    </location>
</feature>
<organism evidence="7 8">
    <name type="scientific">Populus alba x Populus x berolinensis</name>
    <dbReference type="NCBI Taxonomy" id="444605"/>
    <lineage>
        <taxon>Eukaryota</taxon>
        <taxon>Viridiplantae</taxon>
        <taxon>Streptophyta</taxon>
        <taxon>Embryophyta</taxon>
        <taxon>Tracheophyta</taxon>
        <taxon>Spermatophyta</taxon>
        <taxon>Magnoliopsida</taxon>
        <taxon>eudicotyledons</taxon>
        <taxon>Gunneridae</taxon>
        <taxon>Pentapetalae</taxon>
        <taxon>rosids</taxon>
        <taxon>fabids</taxon>
        <taxon>Malpighiales</taxon>
        <taxon>Salicaceae</taxon>
        <taxon>Saliceae</taxon>
        <taxon>Populus</taxon>
    </lineage>
</organism>
<feature type="region of interest" description="Disordered" evidence="6">
    <location>
        <begin position="1"/>
        <end position="149"/>
    </location>
</feature>
<evidence type="ECO:0000313" key="7">
    <source>
        <dbReference type="EMBL" id="KAJ6995007.1"/>
    </source>
</evidence>
<dbReference type="InterPro" id="IPR001680">
    <property type="entry name" value="WD40_rpt"/>
</dbReference>
<dbReference type="PROSITE" id="PS50294">
    <property type="entry name" value="WD_REPEATS_REGION"/>
    <property type="match status" value="3"/>
</dbReference>
<dbReference type="InterPro" id="IPR020472">
    <property type="entry name" value="WD40_PAC1"/>
</dbReference>
<feature type="repeat" description="WD" evidence="5">
    <location>
        <begin position="367"/>
        <end position="407"/>
    </location>
</feature>
<evidence type="ECO:0000256" key="1">
    <source>
        <dbReference type="ARBA" id="ARBA00004123"/>
    </source>
</evidence>
<dbReference type="GO" id="GO:0005634">
    <property type="term" value="C:nucleus"/>
    <property type="evidence" value="ECO:0007669"/>
    <property type="project" value="UniProtKB-SubCell"/>
</dbReference>
<feature type="compositionally biased region" description="Low complexity" evidence="6">
    <location>
        <begin position="39"/>
        <end position="62"/>
    </location>
</feature>
<dbReference type="PROSITE" id="PS50082">
    <property type="entry name" value="WD_REPEATS_2"/>
    <property type="match status" value="4"/>
</dbReference>
<dbReference type="SMART" id="SM00320">
    <property type="entry name" value="WD40"/>
    <property type="match status" value="6"/>
</dbReference>
<feature type="compositionally biased region" description="Polar residues" evidence="6">
    <location>
        <begin position="63"/>
        <end position="74"/>
    </location>
</feature>
<dbReference type="SUPFAM" id="SSF50978">
    <property type="entry name" value="WD40 repeat-like"/>
    <property type="match status" value="1"/>
</dbReference>
<keyword evidence="4" id="KW-0539">Nucleus</keyword>
<comment type="caution">
    <text evidence="7">The sequence shown here is derived from an EMBL/GenBank/DDBJ whole genome shotgun (WGS) entry which is preliminary data.</text>
</comment>
<protein>
    <submittedName>
        <fullName evidence="7">Transcriptional corepressor LEUNIG isoform X2</fullName>
    </submittedName>
</protein>
<dbReference type="InterPro" id="IPR015943">
    <property type="entry name" value="WD40/YVTN_repeat-like_dom_sf"/>
</dbReference>
<evidence type="ECO:0000256" key="5">
    <source>
        <dbReference type="PROSITE-ProRule" id="PRU00221"/>
    </source>
</evidence>
<dbReference type="PRINTS" id="PR00320">
    <property type="entry name" value="GPROTEINBRPT"/>
</dbReference>